<protein>
    <submittedName>
        <fullName evidence="1">Uncharacterized protein</fullName>
    </submittedName>
</protein>
<dbReference type="Proteomes" id="UP000190312">
    <property type="component" value="Unassembled WGS sequence"/>
</dbReference>
<comment type="caution">
    <text evidence="1">The sequence shown here is derived from an EMBL/GenBank/DDBJ whole genome shotgun (WGS) entry which is preliminary data.</text>
</comment>
<accession>A0A1S9DSS2</accession>
<evidence type="ECO:0000313" key="2">
    <source>
        <dbReference type="Proteomes" id="UP000190312"/>
    </source>
</evidence>
<sequence>MFKTMSMDKRLELSRANISPESADLRDERTVLLPLELVQLSLIILSGKPFGAAVRCQACRMHVVENALLRIGDWTHISHEEIGQWAGLWCIEIRDDHWPTRLWIVDPMSSVVGRIGGFRSGCAIATCTKWDYGGSRGF</sequence>
<evidence type="ECO:0000313" key="1">
    <source>
        <dbReference type="EMBL" id="OOO12148.1"/>
    </source>
</evidence>
<organism evidence="1 2">
    <name type="scientific">Aspergillus oryzae</name>
    <name type="common">Yellow koji mold</name>
    <dbReference type="NCBI Taxonomy" id="5062"/>
    <lineage>
        <taxon>Eukaryota</taxon>
        <taxon>Fungi</taxon>
        <taxon>Dikarya</taxon>
        <taxon>Ascomycota</taxon>
        <taxon>Pezizomycotina</taxon>
        <taxon>Eurotiomycetes</taxon>
        <taxon>Eurotiomycetidae</taxon>
        <taxon>Eurotiales</taxon>
        <taxon>Aspergillaceae</taxon>
        <taxon>Aspergillus</taxon>
        <taxon>Aspergillus subgen. Circumdati</taxon>
    </lineage>
</organism>
<dbReference type="EMBL" id="MKZY01000003">
    <property type="protein sequence ID" value="OOO12148.1"/>
    <property type="molecule type" value="Genomic_DNA"/>
</dbReference>
<dbReference type="AlphaFoldDB" id="A0A1S9DSS2"/>
<name>A0A1S9DSS2_ASPOZ</name>
<proteinExistence type="predicted"/>
<gene>
    <name evidence="1" type="ORF">OAory_01086180</name>
</gene>
<reference evidence="1 2" key="1">
    <citation type="submission" date="2016-10" db="EMBL/GenBank/DDBJ databases">
        <title>Genome sequencing of Aspergillus oryzae BCC7051.</title>
        <authorList>
            <person name="Thammarongtham C."/>
            <person name="Vorapreeda T."/>
            <person name="Nookaew I."/>
            <person name="Srisuk T."/>
            <person name="Land M."/>
            <person name="Jeennor S."/>
            <person name="Laoteng K."/>
        </authorList>
    </citation>
    <scope>NUCLEOTIDE SEQUENCE [LARGE SCALE GENOMIC DNA]</scope>
    <source>
        <strain evidence="1 2">BCC7051</strain>
    </source>
</reference>